<dbReference type="InterPro" id="IPR009057">
    <property type="entry name" value="Homeodomain-like_sf"/>
</dbReference>
<feature type="domain" description="HTH tetR-type" evidence="3">
    <location>
        <begin position="10"/>
        <end position="70"/>
    </location>
</feature>
<dbReference type="SUPFAM" id="SSF46689">
    <property type="entry name" value="Homeodomain-like"/>
    <property type="match status" value="1"/>
</dbReference>
<sequence>MSAPTTRRRAVTVERLLDAALETFADTGFAAASVEDVCRRGGFTRGAFYSSFSTKHELFAALMTRETARDLAAAEQLVAEVSGAADPLVAAVDRVTELLAASRAWTLVLTEYQLLAARDADAADLLDRFAAAKTTQVAEVLTRAADTLGITLTAPAVDVAQAFLALHHGLALASASTPGTPVGALERSAFLALVRGVTAPAAAPTP</sequence>
<keyword evidence="1 2" id="KW-0238">DNA-binding</keyword>
<evidence type="ECO:0000259" key="3">
    <source>
        <dbReference type="PROSITE" id="PS50977"/>
    </source>
</evidence>
<evidence type="ECO:0000256" key="2">
    <source>
        <dbReference type="PROSITE-ProRule" id="PRU00335"/>
    </source>
</evidence>
<dbReference type="InterPro" id="IPR050109">
    <property type="entry name" value="HTH-type_TetR-like_transc_reg"/>
</dbReference>
<dbReference type="PROSITE" id="PS50977">
    <property type="entry name" value="HTH_TETR_2"/>
    <property type="match status" value="1"/>
</dbReference>
<dbReference type="Gene3D" id="1.10.357.10">
    <property type="entry name" value="Tetracycline Repressor, domain 2"/>
    <property type="match status" value="1"/>
</dbReference>
<comment type="caution">
    <text evidence="4">The sequence shown here is derived from an EMBL/GenBank/DDBJ whole genome shotgun (WGS) entry which is preliminary data.</text>
</comment>
<gene>
    <name evidence="4" type="ORF">TEK04_07585</name>
</gene>
<dbReference type="PANTHER" id="PTHR30055:SF241">
    <property type="entry name" value="TRANSCRIPTIONAL REGULATORY PROTEIN"/>
    <property type="match status" value="1"/>
</dbReference>
<dbReference type="SUPFAM" id="SSF48498">
    <property type="entry name" value="Tetracyclin repressor-like, C-terminal domain"/>
    <property type="match status" value="1"/>
</dbReference>
<dbReference type="PRINTS" id="PR00455">
    <property type="entry name" value="HTHTETR"/>
</dbReference>
<proteinExistence type="predicted"/>
<dbReference type="Pfam" id="PF00440">
    <property type="entry name" value="TetR_N"/>
    <property type="match status" value="1"/>
</dbReference>
<organism evidence="4 5">
    <name type="scientific">Klenkia sesuvii</name>
    <dbReference type="NCBI Taxonomy" id="3103137"/>
    <lineage>
        <taxon>Bacteria</taxon>
        <taxon>Bacillati</taxon>
        <taxon>Actinomycetota</taxon>
        <taxon>Actinomycetes</taxon>
        <taxon>Geodermatophilales</taxon>
        <taxon>Geodermatophilaceae</taxon>
        <taxon>Klenkia</taxon>
    </lineage>
</organism>
<evidence type="ECO:0000313" key="5">
    <source>
        <dbReference type="Proteomes" id="UP001361570"/>
    </source>
</evidence>
<keyword evidence="5" id="KW-1185">Reference proteome</keyword>
<name>A0ABU8DSG4_9ACTN</name>
<evidence type="ECO:0000313" key="4">
    <source>
        <dbReference type="EMBL" id="MEI4271583.1"/>
    </source>
</evidence>
<dbReference type="Proteomes" id="UP001361570">
    <property type="component" value="Unassembled WGS sequence"/>
</dbReference>
<dbReference type="InterPro" id="IPR001647">
    <property type="entry name" value="HTH_TetR"/>
</dbReference>
<feature type="DNA-binding region" description="H-T-H motif" evidence="2">
    <location>
        <begin position="33"/>
        <end position="52"/>
    </location>
</feature>
<dbReference type="InterPro" id="IPR036271">
    <property type="entry name" value="Tet_transcr_reg_TetR-rel_C_sf"/>
</dbReference>
<reference evidence="4 5" key="1">
    <citation type="submission" date="2024-03" db="EMBL/GenBank/DDBJ databases">
        <title>Draft genome sequence of Klenkia sp. LSe6-5.</title>
        <authorList>
            <person name="Duangmal K."/>
            <person name="Chantavorakit T."/>
        </authorList>
    </citation>
    <scope>NUCLEOTIDE SEQUENCE [LARGE SCALE GENOMIC DNA]</scope>
    <source>
        <strain evidence="4 5">LSe6-5</strain>
    </source>
</reference>
<accession>A0ABU8DSG4</accession>
<dbReference type="RefSeq" id="WP_336403723.1">
    <property type="nucleotide sequence ID" value="NZ_JBAPLU010000006.1"/>
</dbReference>
<evidence type="ECO:0000256" key="1">
    <source>
        <dbReference type="ARBA" id="ARBA00023125"/>
    </source>
</evidence>
<protein>
    <submittedName>
        <fullName evidence="4">Helix-turn-helix domain-containing protein</fullName>
    </submittedName>
</protein>
<dbReference type="PANTHER" id="PTHR30055">
    <property type="entry name" value="HTH-TYPE TRANSCRIPTIONAL REGULATOR RUTR"/>
    <property type="match status" value="1"/>
</dbReference>
<dbReference type="Gene3D" id="1.10.10.60">
    <property type="entry name" value="Homeodomain-like"/>
    <property type="match status" value="1"/>
</dbReference>
<dbReference type="EMBL" id="JBAPLU010000006">
    <property type="protein sequence ID" value="MEI4271583.1"/>
    <property type="molecule type" value="Genomic_DNA"/>
</dbReference>